<organism evidence="1 2">
    <name type="scientific">Prorocentrum cordatum</name>
    <dbReference type="NCBI Taxonomy" id="2364126"/>
    <lineage>
        <taxon>Eukaryota</taxon>
        <taxon>Sar</taxon>
        <taxon>Alveolata</taxon>
        <taxon>Dinophyceae</taxon>
        <taxon>Prorocentrales</taxon>
        <taxon>Prorocentraceae</taxon>
        <taxon>Prorocentrum</taxon>
    </lineage>
</organism>
<reference evidence="1" key="1">
    <citation type="submission" date="2023-10" db="EMBL/GenBank/DDBJ databases">
        <authorList>
            <person name="Chen Y."/>
            <person name="Shah S."/>
            <person name="Dougan E. K."/>
            <person name="Thang M."/>
            <person name="Chan C."/>
        </authorList>
    </citation>
    <scope>NUCLEOTIDE SEQUENCE [LARGE SCALE GENOMIC DNA]</scope>
</reference>
<dbReference type="Proteomes" id="UP001189429">
    <property type="component" value="Unassembled WGS sequence"/>
</dbReference>
<evidence type="ECO:0000313" key="1">
    <source>
        <dbReference type="EMBL" id="CAK0817271.1"/>
    </source>
</evidence>
<gene>
    <name evidence="1" type="ORF">PCOR1329_LOCUS19920</name>
</gene>
<feature type="non-terminal residue" evidence="1">
    <location>
        <position position="1"/>
    </location>
</feature>
<evidence type="ECO:0000313" key="2">
    <source>
        <dbReference type="Proteomes" id="UP001189429"/>
    </source>
</evidence>
<protein>
    <submittedName>
        <fullName evidence="1">Uncharacterized protein</fullName>
    </submittedName>
</protein>
<dbReference type="EMBL" id="CAUYUJ010006411">
    <property type="protein sequence ID" value="CAK0817271.1"/>
    <property type="molecule type" value="Genomic_DNA"/>
</dbReference>
<sequence length="172" mass="18439">LVKPTVDFSALAPAARSHLNHQDDVQGALTQLESAAFVFEGGENSRTQFRLRGHRLATAICFLVHECSTDFDVSGFSVSDDVVEKMEELKDEGGAFSSWLTSPLESPPGASANWGAQIDMGLEGGRLARVATELQGKVMQAMGKAAQSLAGEIKDLAPSKIRLAHPRIFADK</sequence>
<keyword evidence="2" id="KW-1185">Reference proteome</keyword>
<feature type="non-terminal residue" evidence="1">
    <location>
        <position position="172"/>
    </location>
</feature>
<proteinExistence type="predicted"/>
<accession>A0ABN9RF03</accession>
<comment type="caution">
    <text evidence="1">The sequence shown here is derived from an EMBL/GenBank/DDBJ whole genome shotgun (WGS) entry which is preliminary data.</text>
</comment>
<name>A0ABN9RF03_9DINO</name>